<evidence type="ECO:0000256" key="1">
    <source>
        <dbReference type="SAM" id="MobiDB-lite"/>
    </source>
</evidence>
<feature type="region of interest" description="Disordered" evidence="1">
    <location>
        <begin position="240"/>
        <end position="271"/>
    </location>
</feature>
<accession>A0A292PZZ7</accession>
<sequence length="271" mass="30232">MVKLQVPIQSRDVGARVFIFCPPIFPSFLLTPFPFLPSLPFFHSQLQLLRAAQHTPLYFHFFFPGKKKTPSNCCQPVTNMNFNTSDALIESAKEREERDANCVLQQFPGATGRMMVKLGIRTTVRGWILTKQIKKIARDYIQDSDVFASTADMRKDIPTVKAEKIRAAEHLIAVLEDIMPWIKPSPSSSDSTTIDWPEEPSYQIISHELSLYRAVRVRQQKTQGLIAKYEAQAKALEPFTGSFPATPKSGEASTGNGSENTDLGNGGGQIV</sequence>
<keyword evidence="3" id="KW-1185">Reference proteome</keyword>
<organism evidence="2 3">
    <name type="scientific">Tuber aestivum</name>
    <name type="common">summer truffle</name>
    <dbReference type="NCBI Taxonomy" id="59557"/>
    <lineage>
        <taxon>Eukaryota</taxon>
        <taxon>Fungi</taxon>
        <taxon>Dikarya</taxon>
        <taxon>Ascomycota</taxon>
        <taxon>Pezizomycotina</taxon>
        <taxon>Pezizomycetes</taxon>
        <taxon>Pezizales</taxon>
        <taxon>Tuberaceae</taxon>
        <taxon>Tuber</taxon>
    </lineage>
</organism>
<dbReference type="EMBL" id="LN890996">
    <property type="protein sequence ID" value="CUS12295.1"/>
    <property type="molecule type" value="Genomic_DNA"/>
</dbReference>
<name>A0A292PZZ7_9PEZI</name>
<feature type="compositionally biased region" description="Polar residues" evidence="1">
    <location>
        <begin position="251"/>
        <end position="263"/>
    </location>
</feature>
<dbReference type="AlphaFoldDB" id="A0A292PZZ7"/>
<gene>
    <name evidence="2" type="ORF">GSTUAT00003621001</name>
</gene>
<evidence type="ECO:0000313" key="2">
    <source>
        <dbReference type="EMBL" id="CUS12295.1"/>
    </source>
</evidence>
<dbReference type="Proteomes" id="UP001412239">
    <property type="component" value="Unassembled WGS sequence"/>
</dbReference>
<evidence type="ECO:0000313" key="3">
    <source>
        <dbReference type="Proteomes" id="UP001412239"/>
    </source>
</evidence>
<reference evidence="2" key="1">
    <citation type="submission" date="2015-10" db="EMBL/GenBank/DDBJ databases">
        <authorList>
            <person name="Regsiter A."/>
            <person name="william w."/>
        </authorList>
    </citation>
    <scope>NUCLEOTIDE SEQUENCE</scope>
    <source>
        <strain evidence="2">Montdore</strain>
    </source>
</reference>
<proteinExistence type="predicted"/>
<protein>
    <submittedName>
        <fullName evidence="2">Uncharacterized protein</fullName>
    </submittedName>
</protein>